<comment type="caution">
    <text evidence="1">The sequence shown here is derived from an EMBL/GenBank/DDBJ whole genome shotgun (WGS) entry which is preliminary data.</text>
</comment>
<keyword evidence="2" id="KW-1185">Reference proteome</keyword>
<evidence type="ECO:0000313" key="1">
    <source>
        <dbReference type="EMBL" id="KAF0749656.1"/>
    </source>
</evidence>
<proteinExistence type="predicted"/>
<reference evidence="1 2" key="1">
    <citation type="submission" date="2019-08" db="EMBL/GenBank/DDBJ databases">
        <title>Whole genome of Aphis craccivora.</title>
        <authorList>
            <person name="Voronova N.V."/>
            <person name="Shulinski R.S."/>
            <person name="Bandarenka Y.V."/>
            <person name="Zhorov D.G."/>
            <person name="Warner D."/>
        </authorList>
    </citation>
    <scope>NUCLEOTIDE SEQUENCE [LARGE SCALE GENOMIC DNA]</scope>
    <source>
        <strain evidence="1">180601</strain>
        <tissue evidence="1">Whole Body</tissue>
    </source>
</reference>
<gene>
    <name evidence="1" type="ORF">FWK35_00018551</name>
</gene>
<evidence type="ECO:0000313" key="2">
    <source>
        <dbReference type="Proteomes" id="UP000478052"/>
    </source>
</evidence>
<dbReference type="PANTHER" id="PTHR33053:SF24">
    <property type="entry name" value="TRANSPOSASE DOMAIN-CONTAINING PROTEIN"/>
    <property type="match status" value="1"/>
</dbReference>
<dbReference type="EMBL" id="VUJU01006020">
    <property type="protein sequence ID" value="KAF0749656.1"/>
    <property type="molecule type" value="Genomic_DNA"/>
</dbReference>
<dbReference type="Proteomes" id="UP000478052">
    <property type="component" value="Unassembled WGS sequence"/>
</dbReference>
<organism evidence="1 2">
    <name type="scientific">Aphis craccivora</name>
    <name type="common">Cowpea aphid</name>
    <dbReference type="NCBI Taxonomy" id="307492"/>
    <lineage>
        <taxon>Eukaryota</taxon>
        <taxon>Metazoa</taxon>
        <taxon>Ecdysozoa</taxon>
        <taxon>Arthropoda</taxon>
        <taxon>Hexapoda</taxon>
        <taxon>Insecta</taxon>
        <taxon>Pterygota</taxon>
        <taxon>Neoptera</taxon>
        <taxon>Paraneoptera</taxon>
        <taxon>Hemiptera</taxon>
        <taxon>Sternorrhyncha</taxon>
        <taxon>Aphidomorpha</taxon>
        <taxon>Aphidoidea</taxon>
        <taxon>Aphididae</taxon>
        <taxon>Aphidini</taxon>
        <taxon>Aphis</taxon>
        <taxon>Aphis</taxon>
    </lineage>
</organism>
<name>A0A6G0Y638_APHCR</name>
<dbReference type="AlphaFoldDB" id="A0A6G0Y638"/>
<sequence length="971" mass="111810">MSKSLHENVVIESEPTSSIQITSILSTSSKNESQKEIIVDNLSFSNNSINQNQEECELNSLEYYEKTNNNIEHIEDNSESSFGCNTIVAGDKSDDEDNQYETILNVNSVEVMSYDLHSWAVKHRIPHIALKDLLSILRKSDDFLMLPKDPRTFLQTPRNTIIHDVNPGHYCHIGIVNGLNNLFKNRVDTIPKIIKLAINIDGLPLNKSSGSQLYPILAMVKNCNENSIFPIGIYRGYEKPSDFNELLHKFVYEAADISGKSIIVCGKEVIFEIEMLLFDAVAKSSHAGYSSCSKFTQEGIYFNRRVCFPDINFTKRTHDDFIAQTQEDHHIGRTILEKIPKLNLVDKIPLDYMHPILLGVIFGSPPHKLSSHQVNLMSTKLISLRMYIPCEFSRKPRSLKEVKQFKATEYRQFLLYTGPIVLKGILDSTKYDHFVTLQTAITILLCPALNSLINFSEKLLKHFVLSCKIIYGTEFLVHNVHNLVHLCVDARRFGTLDSFSNFGFENYLQKLKKLVRKPNNILSQIMRRLSKICNADKSPVNNKNNESSYTFGKEHNNGILIDDCISLQYQEIHFTNCKLDLTKRNCCCKLKCGAIVEIFNFAYSPLSKQTMVIGKQYLTIENFFNKPCDSSVINVYIVRHLSTHFRTWPANHICNKLIRLPYESNWVPNNIGWYVVKFLEEDTIEAVTSNWLNNFENCVWLLHTKKNKIKWLLQLNKKKIQKMIGRPNPKYLLSNSDEDIPKIKINQTKTRIRIPDFPQLPESNSTELLHFHNNTSKNIVEQKSCSIVKKRLSYEVDEDIIPNTNKKKIIIDFPEMNSNVISQRSNSKFSNTMIKEQDKNINDSMTLFDSEDLFSDILDSSVAVETNDNLISNENSPLLANDFQINVMNRINERFKIRTYHNEISRILISINLRYNEMNNCLFNIQNLMSSIITGSQKETLEDNNNMYNSFPISTIADFNEINQKLDSIKV</sequence>
<protein>
    <recommendedName>
        <fullName evidence="3">DUF4806 domain-containing protein</fullName>
    </recommendedName>
</protein>
<evidence type="ECO:0008006" key="3">
    <source>
        <dbReference type="Google" id="ProtNLM"/>
    </source>
</evidence>
<dbReference type="OrthoDB" id="1300314at2759"/>
<dbReference type="PANTHER" id="PTHR33053">
    <property type="entry name" value="PROTEIN, PUTATIVE-RELATED"/>
    <property type="match status" value="1"/>
</dbReference>
<accession>A0A6G0Y638</accession>